<dbReference type="GO" id="GO:0008483">
    <property type="term" value="F:transaminase activity"/>
    <property type="evidence" value="ECO:0007669"/>
    <property type="project" value="UniProtKB-KW"/>
</dbReference>
<dbReference type="GO" id="GO:0006520">
    <property type="term" value="P:amino acid metabolic process"/>
    <property type="evidence" value="ECO:0007669"/>
    <property type="project" value="InterPro"/>
</dbReference>
<dbReference type="PROSITE" id="PS00105">
    <property type="entry name" value="AA_TRANSFER_CLASS_1"/>
    <property type="match status" value="1"/>
</dbReference>
<dbReference type="Gene3D" id="3.90.1150.10">
    <property type="entry name" value="Aspartate Aminotransferase, domain 1"/>
    <property type="match status" value="1"/>
</dbReference>
<dbReference type="InterPro" id="IPR004838">
    <property type="entry name" value="NHTrfase_class1_PyrdxlP-BS"/>
</dbReference>
<evidence type="ECO:0000259" key="6">
    <source>
        <dbReference type="Pfam" id="PF00155"/>
    </source>
</evidence>
<feature type="domain" description="Aminotransferase class I/classII large" evidence="6">
    <location>
        <begin position="21"/>
        <end position="368"/>
    </location>
</feature>
<keyword evidence="4 7" id="KW-0808">Transferase</keyword>
<sequence length="375" mass="42659">MEQPKGSLISYFSTLVKQHGGINLAQGIPGFNPPQELLDELKNISCENIHQYPPGIGNFALTEQLQKFYAGQYPLKKENMIILQGATEALCLIFLYIMRQTGGNFTTLSFSPPYESYRQLPKQFGLPFIEVDPDENGKLPLSLIEEHIDKNNVKLIFLASPGNPHGLVFSQEDVDALAEICQQKKCWLVFDSVYRTLYYENKPYVPLSKLNPYLFVVDGFSKWYSITGWRVGFLMYDESHCTGLRSMHDYTGLCTNSVLQEALARYVEKNDFGKTYTENLRKSLAENYRFASDTLSECGFKCATSDGGYFLWTKLPPQFSNGFEFAVKLFDKTKVAIVPGIHFSDNAVDIVRFNIARPLPELKEGLKRLKNYLSE</sequence>
<reference evidence="7" key="1">
    <citation type="submission" date="2019-08" db="EMBL/GenBank/DDBJ databases">
        <authorList>
            <person name="Kucharzyk K."/>
            <person name="Murdoch R.W."/>
            <person name="Higgins S."/>
            <person name="Loffler F."/>
        </authorList>
    </citation>
    <scope>NUCLEOTIDE SEQUENCE</scope>
</reference>
<gene>
    <name evidence="7" type="primary">patA_52</name>
    <name evidence="7" type="ORF">SDC9_112725</name>
</gene>
<dbReference type="EC" id="2.6.1.-" evidence="7"/>
<dbReference type="EMBL" id="VSSQ01020736">
    <property type="protein sequence ID" value="MPM65821.1"/>
    <property type="molecule type" value="Genomic_DNA"/>
</dbReference>
<dbReference type="CDD" id="cd00609">
    <property type="entry name" value="AAT_like"/>
    <property type="match status" value="1"/>
</dbReference>
<keyword evidence="5" id="KW-0663">Pyridoxal phosphate</keyword>
<evidence type="ECO:0000256" key="3">
    <source>
        <dbReference type="ARBA" id="ARBA00022576"/>
    </source>
</evidence>
<dbReference type="Gene3D" id="3.40.640.10">
    <property type="entry name" value="Type I PLP-dependent aspartate aminotransferase-like (Major domain)"/>
    <property type="match status" value="1"/>
</dbReference>
<evidence type="ECO:0000256" key="2">
    <source>
        <dbReference type="ARBA" id="ARBA00007441"/>
    </source>
</evidence>
<dbReference type="PANTHER" id="PTHR46383:SF1">
    <property type="entry name" value="ASPARTATE AMINOTRANSFERASE"/>
    <property type="match status" value="1"/>
</dbReference>
<evidence type="ECO:0000256" key="1">
    <source>
        <dbReference type="ARBA" id="ARBA00001933"/>
    </source>
</evidence>
<organism evidence="7">
    <name type="scientific">bioreactor metagenome</name>
    <dbReference type="NCBI Taxonomy" id="1076179"/>
    <lineage>
        <taxon>unclassified sequences</taxon>
        <taxon>metagenomes</taxon>
        <taxon>ecological metagenomes</taxon>
    </lineage>
</organism>
<dbReference type="SUPFAM" id="SSF53383">
    <property type="entry name" value="PLP-dependent transferases"/>
    <property type="match status" value="1"/>
</dbReference>
<proteinExistence type="inferred from homology"/>
<dbReference type="InterPro" id="IPR015424">
    <property type="entry name" value="PyrdxlP-dep_Trfase"/>
</dbReference>
<dbReference type="InterPro" id="IPR050596">
    <property type="entry name" value="AspAT/PAT-like"/>
</dbReference>
<dbReference type="InterPro" id="IPR015421">
    <property type="entry name" value="PyrdxlP-dep_Trfase_major"/>
</dbReference>
<comment type="similarity">
    <text evidence="2">Belongs to the class-I pyridoxal-phosphate-dependent aminotransferase family.</text>
</comment>
<dbReference type="AlphaFoldDB" id="A0A645BMQ2"/>
<name>A0A645BMQ2_9ZZZZ</name>
<dbReference type="InterPro" id="IPR004839">
    <property type="entry name" value="Aminotransferase_I/II_large"/>
</dbReference>
<evidence type="ECO:0000256" key="5">
    <source>
        <dbReference type="ARBA" id="ARBA00022898"/>
    </source>
</evidence>
<dbReference type="GO" id="GO:0030170">
    <property type="term" value="F:pyridoxal phosphate binding"/>
    <property type="evidence" value="ECO:0007669"/>
    <property type="project" value="InterPro"/>
</dbReference>
<comment type="caution">
    <text evidence="7">The sequence shown here is derived from an EMBL/GenBank/DDBJ whole genome shotgun (WGS) entry which is preliminary data.</text>
</comment>
<dbReference type="PANTHER" id="PTHR46383">
    <property type="entry name" value="ASPARTATE AMINOTRANSFERASE"/>
    <property type="match status" value="1"/>
</dbReference>
<dbReference type="InterPro" id="IPR015422">
    <property type="entry name" value="PyrdxlP-dep_Trfase_small"/>
</dbReference>
<keyword evidence="3 7" id="KW-0032">Aminotransferase</keyword>
<accession>A0A645BMQ2</accession>
<evidence type="ECO:0000256" key="4">
    <source>
        <dbReference type="ARBA" id="ARBA00022679"/>
    </source>
</evidence>
<comment type="cofactor">
    <cofactor evidence="1">
        <name>pyridoxal 5'-phosphate</name>
        <dbReference type="ChEBI" id="CHEBI:597326"/>
    </cofactor>
</comment>
<evidence type="ECO:0000313" key="7">
    <source>
        <dbReference type="EMBL" id="MPM65821.1"/>
    </source>
</evidence>
<protein>
    <submittedName>
        <fullName evidence="7">Putative N-acetyl-LL-diaminopimelate aminotransferase</fullName>
        <ecNumber evidence="7">2.6.1.-</ecNumber>
    </submittedName>
</protein>
<dbReference type="Pfam" id="PF00155">
    <property type="entry name" value="Aminotran_1_2"/>
    <property type="match status" value="1"/>
</dbReference>